<gene>
    <name evidence="3" type="ORF">EKM59_00415</name>
</gene>
<feature type="domain" description="Protein kinase" evidence="2">
    <location>
        <begin position="75"/>
        <end position="373"/>
    </location>
</feature>
<evidence type="ECO:0000259" key="2">
    <source>
        <dbReference type="PROSITE" id="PS50011"/>
    </source>
</evidence>
<keyword evidence="4" id="KW-1185">Reference proteome</keyword>
<reference evidence="3 4" key="1">
    <citation type="submission" date="2018-12" db="EMBL/GenBank/DDBJ databases">
        <title>Legionella sp,whole genome shotgun sequence.</title>
        <authorList>
            <person name="Wu H."/>
        </authorList>
    </citation>
    <scope>NUCLEOTIDE SEQUENCE [LARGE SCALE GENOMIC DNA]</scope>
    <source>
        <strain evidence="4">km714</strain>
    </source>
</reference>
<dbReference type="EMBL" id="RZGR01000001">
    <property type="protein sequence ID" value="RUQ91558.1"/>
    <property type="molecule type" value="Genomic_DNA"/>
</dbReference>
<organism evidence="3 4">
    <name type="scientific">Legionella septentrionalis</name>
    <dbReference type="NCBI Taxonomy" id="2498109"/>
    <lineage>
        <taxon>Bacteria</taxon>
        <taxon>Pseudomonadati</taxon>
        <taxon>Pseudomonadota</taxon>
        <taxon>Gammaproteobacteria</taxon>
        <taxon>Legionellales</taxon>
        <taxon>Legionellaceae</taxon>
        <taxon>Legionella</taxon>
    </lineage>
</organism>
<dbReference type="PANTHER" id="PTHR44167">
    <property type="entry name" value="OVARIAN-SPECIFIC SERINE/THREONINE-PROTEIN KINASE LOK-RELATED"/>
    <property type="match status" value="1"/>
</dbReference>
<feature type="transmembrane region" description="Helical" evidence="1">
    <location>
        <begin position="457"/>
        <end position="478"/>
    </location>
</feature>
<dbReference type="PROSITE" id="PS00108">
    <property type="entry name" value="PROTEIN_KINASE_ST"/>
    <property type="match status" value="1"/>
</dbReference>
<dbReference type="Gene3D" id="1.10.510.10">
    <property type="entry name" value="Transferase(Phosphotransferase) domain 1"/>
    <property type="match status" value="1"/>
</dbReference>
<accession>A0A3S0V6N6</accession>
<dbReference type="PROSITE" id="PS50011">
    <property type="entry name" value="PROTEIN_KINASE_DOM"/>
    <property type="match status" value="1"/>
</dbReference>
<dbReference type="GO" id="GO:0004674">
    <property type="term" value="F:protein serine/threonine kinase activity"/>
    <property type="evidence" value="ECO:0007669"/>
    <property type="project" value="TreeGrafter"/>
</dbReference>
<name>A0A3S0V6N6_9GAMM</name>
<dbReference type="Proteomes" id="UP000288012">
    <property type="component" value="Unassembled WGS sequence"/>
</dbReference>
<dbReference type="OrthoDB" id="4103069at2"/>
<evidence type="ECO:0000256" key="1">
    <source>
        <dbReference type="SAM" id="Phobius"/>
    </source>
</evidence>
<dbReference type="Pfam" id="PF00069">
    <property type="entry name" value="Pkinase"/>
    <property type="match status" value="1"/>
</dbReference>
<dbReference type="InterPro" id="IPR011009">
    <property type="entry name" value="Kinase-like_dom_sf"/>
</dbReference>
<dbReference type="InterPro" id="IPR000719">
    <property type="entry name" value="Prot_kinase_dom"/>
</dbReference>
<dbReference type="SMART" id="SM00220">
    <property type="entry name" value="S_TKc"/>
    <property type="match status" value="1"/>
</dbReference>
<dbReference type="InterPro" id="IPR008271">
    <property type="entry name" value="Ser/Thr_kinase_AS"/>
</dbReference>
<proteinExistence type="predicted"/>
<comment type="caution">
    <text evidence="3">The sequence shown here is derived from an EMBL/GenBank/DDBJ whole genome shotgun (WGS) entry which is preliminary data.</text>
</comment>
<dbReference type="RefSeq" id="WP_126953818.1">
    <property type="nucleotide sequence ID" value="NZ_RZGR01000001.1"/>
</dbReference>
<dbReference type="AlphaFoldDB" id="A0A3S0V6N6"/>
<evidence type="ECO:0000313" key="4">
    <source>
        <dbReference type="Proteomes" id="UP000288012"/>
    </source>
</evidence>
<dbReference type="GO" id="GO:0005737">
    <property type="term" value="C:cytoplasm"/>
    <property type="evidence" value="ECO:0007669"/>
    <property type="project" value="TreeGrafter"/>
</dbReference>
<dbReference type="GO" id="GO:0005524">
    <property type="term" value="F:ATP binding"/>
    <property type="evidence" value="ECO:0007669"/>
    <property type="project" value="InterPro"/>
</dbReference>
<dbReference type="SUPFAM" id="SSF56112">
    <property type="entry name" value="Protein kinase-like (PK-like)"/>
    <property type="match status" value="1"/>
</dbReference>
<dbReference type="PANTHER" id="PTHR44167:SF18">
    <property type="entry name" value="PROTEIN KINASE DOMAIN-CONTAINING PROTEIN"/>
    <property type="match status" value="1"/>
</dbReference>
<keyword evidence="1" id="KW-0472">Membrane</keyword>
<keyword evidence="1" id="KW-0812">Transmembrane</keyword>
<protein>
    <recommendedName>
        <fullName evidence="2">Protein kinase domain-containing protein</fullName>
    </recommendedName>
</protein>
<evidence type="ECO:0000313" key="3">
    <source>
        <dbReference type="EMBL" id="RUQ91558.1"/>
    </source>
</evidence>
<sequence length="516" mass="57856">MFFIPGADAMREILITPENIHTQPPALLSDFFQQQTCVTWDANVPYALDSETSLVFSTPVIKRARKNDTQQYRYEFVGAEIGKGMFGSVSAVTGTLAIEANKAVKFKPGVDKKARVIKCENIHENLLMEREAREQRIRNEYHLSMQAKHLAIKPPTMVDVSAGKTSYTVMRKMPGITLASIVRKEFNGESMLTLQQRIELTQALLQAVKTQVTDLGIIHRDLKCENIIVDLNHPITVNIIDYGLSIKNDNNVYGIAGTPLYLAPESMDKQPFVHTPAADVYSLGRVLSLLWQDFLLVENKLKNWEDLKDNVNNIDKAYLQDNLFKNLNLPSLLKKLVVDAIAPMLHLKPENRATIEECIKNFLHLDKFNHPHGKAIIKILQDIASLNTYQQEFISNNEVTAAKALTKMTTQLQTALEPLLEMEPEEFQKNLHQVARCQDIIAAQQKAFSTRYDLRCILINIALAIAGLLVIYAALTCINKAVTGNFLFFAAPTAAGKKTVELAQDVDNLENIASTP</sequence>
<keyword evidence="1" id="KW-1133">Transmembrane helix</keyword>